<reference evidence="3" key="1">
    <citation type="submission" date="2017-03" db="EMBL/GenBank/DDBJ databases">
        <title>Novel pathways for hydrocarbon cycling and metabolic interdependencies in hydrothermal sediment communities.</title>
        <authorList>
            <person name="Dombrowski N."/>
            <person name="Seitz K."/>
            <person name="Teske A."/>
            <person name="Baker B."/>
        </authorList>
    </citation>
    <scope>NUCLEOTIDE SEQUENCE [LARGE SCALE GENOMIC DNA]</scope>
</reference>
<organism evidence="2 3">
    <name type="scientific">Candidatus Coatesbacteria bacterium 4484_99</name>
    <dbReference type="NCBI Taxonomy" id="1970774"/>
    <lineage>
        <taxon>Bacteria</taxon>
        <taxon>Candidatus Coatesiibacteriota</taxon>
    </lineage>
</organism>
<dbReference type="EMBL" id="NATQ01000025">
    <property type="protein sequence ID" value="OQX90827.1"/>
    <property type="molecule type" value="Genomic_DNA"/>
</dbReference>
<dbReference type="InterPro" id="IPR035437">
    <property type="entry name" value="SNase_OB-fold_sf"/>
</dbReference>
<gene>
    <name evidence="2" type="ORF">B6D57_01850</name>
</gene>
<dbReference type="SUPFAM" id="SSF50199">
    <property type="entry name" value="Staphylococcal nuclease"/>
    <property type="match status" value="1"/>
</dbReference>
<evidence type="ECO:0000259" key="1">
    <source>
        <dbReference type="PROSITE" id="PS50830"/>
    </source>
</evidence>
<dbReference type="AlphaFoldDB" id="A0A1W9S2G3"/>
<feature type="domain" description="TNase-like" evidence="1">
    <location>
        <begin position="51"/>
        <end position="155"/>
    </location>
</feature>
<proteinExistence type="predicted"/>
<sequence length="163" mass="18846">MNRRIIVLFYSILIPATLLAGLELDLIEPIQDRCTGVYNPVLIKTDVMGDIRLLGLKPPNKDSKYYDQGFKFVKERILDKDVLIDICHINPTTREGYLRAVVFYMKEGRWYNLNEELVRNGLAQVVPVMKSHPDPKVWFTAQKEAQREHLGIWSDYNSPDGIP</sequence>
<dbReference type="InterPro" id="IPR016071">
    <property type="entry name" value="Staphylococal_nuclease_OB-fold"/>
</dbReference>
<comment type="caution">
    <text evidence="2">The sequence shown here is derived from an EMBL/GenBank/DDBJ whole genome shotgun (WGS) entry which is preliminary data.</text>
</comment>
<evidence type="ECO:0000313" key="2">
    <source>
        <dbReference type="EMBL" id="OQX90827.1"/>
    </source>
</evidence>
<dbReference type="Pfam" id="PF00565">
    <property type="entry name" value="SNase"/>
    <property type="match status" value="1"/>
</dbReference>
<dbReference type="Proteomes" id="UP000192611">
    <property type="component" value="Unassembled WGS sequence"/>
</dbReference>
<dbReference type="SMART" id="SM00318">
    <property type="entry name" value="SNc"/>
    <property type="match status" value="1"/>
</dbReference>
<dbReference type="PROSITE" id="PS50830">
    <property type="entry name" value="TNASE_3"/>
    <property type="match status" value="1"/>
</dbReference>
<accession>A0A1W9S2G3</accession>
<protein>
    <recommendedName>
        <fullName evidence="1">TNase-like domain-containing protein</fullName>
    </recommendedName>
</protein>
<dbReference type="Gene3D" id="2.40.50.90">
    <property type="match status" value="1"/>
</dbReference>
<evidence type="ECO:0000313" key="3">
    <source>
        <dbReference type="Proteomes" id="UP000192611"/>
    </source>
</evidence>
<name>A0A1W9S2G3_9BACT</name>